<accession>A0A1V2N7L6</accession>
<protein>
    <submittedName>
        <fullName evidence="1">Uncharacterized protein</fullName>
    </submittedName>
</protein>
<dbReference type="EMBL" id="LVWB01000013">
    <property type="protein sequence ID" value="ONI58870.1"/>
    <property type="molecule type" value="Genomic_DNA"/>
</dbReference>
<reference evidence="1 2" key="1">
    <citation type="journal article" date="2017" name="PLoS ONE">
        <title>Genomic sequence of 'Candidatus Liberibacter solanacearum' haplotype C and its comparison with haplotype A and B genomes.</title>
        <authorList>
            <person name="Wang J."/>
            <person name="Haapalainen M."/>
            <person name="Schott T."/>
            <person name="Thompson S.M."/>
            <person name="Smith G.R."/>
            <person name="Nissinen A.I."/>
            <person name="Pirhonen M."/>
        </authorList>
    </citation>
    <scope>NUCLEOTIDE SEQUENCE [LARGE SCALE GENOMIC DNA]</scope>
    <source>
        <strain evidence="1 2">FIN111</strain>
    </source>
</reference>
<evidence type="ECO:0000313" key="1">
    <source>
        <dbReference type="EMBL" id="ONI58870.1"/>
    </source>
</evidence>
<dbReference type="Proteomes" id="UP000189542">
    <property type="component" value="Unassembled WGS sequence"/>
</dbReference>
<proteinExistence type="predicted"/>
<organism evidence="1 2">
    <name type="scientific">Candidatus Liberibacter solanacearum</name>
    <dbReference type="NCBI Taxonomy" id="556287"/>
    <lineage>
        <taxon>Bacteria</taxon>
        <taxon>Pseudomonadati</taxon>
        <taxon>Pseudomonadota</taxon>
        <taxon>Alphaproteobacteria</taxon>
        <taxon>Hyphomicrobiales</taxon>
        <taxon>Rhizobiaceae</taxon>
        <taxon>Liberibacter</taxon>
    </lineage>
</organism>
<comment type="caution">
    <text evidence="1">The sequence shown here is derived from an EMBL/GenBank/DDBJ whole genome shotgun (WGS) entry which is preliminary data.</text>
</comment>
<dbReference type="AlphaFoldDB" id="A0A1V2N7L6"/>
<evidence type="ECO:0000313" key="2">
    <source>
        <dbReference type="Proteomes" id="UP000189542"/>
    </source>
</evidence>
<name>A0A1V2N7L6_9HYPH</name>
<sequence>MMMMMHVSVSRNRMLKPSIYYVETSTYSKYGEIIVGWKNLVSTMDRSYDFHDGAKLSFFVKFRVGDSLSEIGKNKSFLT</sequence>
<gene>
    <name evidence="1" type="ORF">AYO25_04790</name>
</gene>